<dbReference type="Proteomes" id="UP000256690">
    <property type="component" value="Unassembled WGS sequence"/>
</dbReference>
<comment type="caution">
    <text evidence="2">The sequence shown here is derived from an EMBL/GenBank/DDBJ whole genome shotgun (WGS) entry which is preliminary data.</text>
</comment>
<organism evidence="2 3">
    <name type="scientific">Aspergillus mulundensis</name>
    <dbReference type="NCBI Taxonomy" id="1810919"/>
    <lineage>
        <taxon>Eukaryota</taxon>
        <taxon>Fungi</taxon>
        <taxon>Dikarya</taxon>
        <taxon>Ascomycota</taxon>
        <taxon>Pezizomycotina</taxon>
        <taxon>Eurotiomycetes</taxon>
        <taxon>Eurotiomycetidae</taxon>
        <taxon>Eurotiales</taxon>
        <taxon>Aspergillaceae</taxon>
        <taxon>Aspergillus</taxon>
        <taxon>Aspergillus subgen. Nidulantes</taxon>
    </lineage>
</organism>
<dbReference type="OrthoDB" id="4588567at2759"/>
<feature type="compositionally biased region" description="Basic and acidic residues" evidence="1">
    <location>
        <begin position="187"/>
        <end position="196"/>
    </location>
</feature>
<evidence type="ECO:0000313" key="3">
    <source>
        <dbReference type="Proteomes" id="UP000256690"/>
    </source>
</evidence>
<reference evidence="2 3" key="1">
    <citation type="journal article" date="2018" name="IMA Fungus">
        <title>IMA Genome-F 9: Draft genome sequence of Annulohypoxylon stygium, Aspergillus mulundensis, Berkeleyomyces basicola (syn. Thielaviopsis basicola), Ceratocystis smalleyi, two Cercospora beticola strains, Coleophoma cylindrospora, Fusarium fracticaudum, Phialophora cf. hyalina, and Morchella septimelata.</title>
        <authorList>
            <person name="Wingfield B.D."/>
            <person name="Bills G.F."/>
            <person name="Dong Y."/>
            <person name="Huang W."/>
            <person name="Nel W.J."/>
            <person name="Swalarsk-Parry B.S."/>
            <person name="Vaghefi N."/>
            <person name="Wilken P.M."/>
            <person name="An Z."/>
            <person name="de Beer Z.W."/>
            <person name="De Vos L."/>
            <person name="Chen L."/>
            <person name="Duong T.A."/>
            <person name="Gao Y."/>
            <person name="Hammerbacher A."/>
            <person name="Kikkert J.R."/>
            <person name="Li Y."/>
            <person name="Li H."/>
            <person name="Li K."/>
            <person name="Li Q."/>
            <person name="Liu X."/>
            <person name="Ma X."/>
            <person name="Naidoo K."/>
            <person name="Pethybridge S.J."/>
            <person name="Sun J."/>
            <person name="Steenkamp E.T."/>
            <person name="van der Nest M.A."/>
            <person name="van Wyk S."/>
            <person name="Wingfield M.J."/>
            <person name="Xiong C."/>
            <person name="Yue Q."/>
            <person name="Zhang X."/>
        </authorList>
    </citation>
    <scope>NUCLEOTIDE SEQUENCE [LARGE SCALE GENOMIC DNA]</scope>
    <source>
        <strain evidence="2 3">DSM 5745</strain>
    </source>
</reference>
<evidence type="ECO:0000256" key="1">
    <source>
        <dbReference type="SAM" id="MobiDB-lite"/>
    </source>
</evidence>
<feature type="region of interest" description="Disordered" evidence="1">
    <location>
        <begin position="170"/>
        <end position="197"/>
    </location>
</feature>
<keyword evidence="3" id="KW-1185">Reference proteome</keyword>
<feature type="compositionally biased region" description="Polar residues" evidence="1">
    <location>
        <begin position="24"/>
        <end position="37"/>
    </location>
</feature>
<proteinExistence type="predicted"/>
<dbReference type="EMBL" id="PVWQ01000007">
    <property type="protein sequence ID" value="RDW76492.1"/>
    <property type="molecule type" value="Genomic_DNA"/>
</dbReference>
<dbReference type="AlphaFoldDB" id="A0A3D8RQY1"/>
<feature type="compositionally biased region" description="Low complexity" evidence="1">
    <location>
        <begin position="38"/>
        <end position="72"/>
    </location>
</feature>
<dbReference type="RefSeq" id="XP_026602804.1">
    <property type="nucleotide sequence ID" value="XM_026748500.1"/>
</dbReference>
<protein>
    <submittedName>
        <fullName evidence="2">Uncharacterized protein</fullName>
    </submittedName>
</protein>
<accession>A0A3D8RQY1</accession>
<sequence>MRSNQSSTPSLSLALTSFKPHNGEITNHQNTSDNEYYSPTSPSSPTSLLSSSTTVTSTSYTFSSSPNSPSLSAVQPQHVRSPRLISEKLKISHNQSTESKSSTVTATVLRRRPSNIDILLQQEHTRASINEIERKGLDLLEPRPVDLEPIGPVGINARGVQLQPIVTRDRLPTQSPINNHGIDNENDGGHGDDRNQIDGAAQAEGMNTHSQPRFVMGGIFEVMEGRG</sequence>
<gene>
    <name evidence="2" type="ORF">DSM5745_06484</name>
</gene>
<dbReference type="GeneID" id="38116854"/>
<feature type="region of interest" description="Disordered" evidence="1">
    <location>
        <begin position="20"/>
        <end position="77"/>
    </location>
</feature>
<name>A0A3D8RQY1_9EURO</name>
<evidence type="ECO:0000313" key="2">
    <source>
        <dbReference type="EMBL" id="RDW76492.1"/>
    </source>
</evidence>